<dbReference type="Gene3D" id="3.40.50.720">
    <property type="entry name" value="NAD(P)-binding Rossmann-like Domain"/>
    <property type="match status" value="1"/>
</dbReference>
<sequence length="496" mass="56548">MRRIVLVGLGPHARRIYYPMLERASERYDIELSLVVELSDQRRVVEDYLAGRSLQPKAVVYLPDGNRDGAGLHPDFLDAVESAGAPNLWGLLIACEPRARKMYTEWALERGLHTLLDKPVTAFDLRAASPESALGLVDDFYDLRDAARRSGANCLVQTQRRAHLGYQTVRDYLRDFLHTFGVPITYVDVYHADGMWNMPEEFFGRENHPYKYGYGKIMHSGYHLIDTVTWLTSLNDELPPTAPDRLEICTRRQRPYDFLSQVGRRHYETFFGAGDSVAPYFSPESMAELREFGETDVFMLGQFRRGDAVMTTVSLNLLQTSFSRRSWFQLPADTYRGNGRVRHERLTVQVGHLLNVQLHTYQSTHIASEARNRPPLPGDFDHIDVHFYRNSALVGGAPFERFDVTDDIARKGNRDRDYLGQFESAREELLTDFLAEDDRRAALAGHELPIKIVASAYYAMRSASRGRPVTPEIDLAAGRSGWLLNDPLREESGRGR</sequence>
<keyword evidence="2" id="KW-1185">Reference proteome</keyword>
<evidence type="ECO:0008006" key="3">
    <source>
        <dbReference type="Google" id="ProtNLM"/>
    </source>
</evidence>
<protein>
    <recommendedName>
        <fullName evidence="3">Gfo/Idh/MocA family oxidoreductase</fullName>
    </recommendedName>
</protein>
<name>A0ABN3IJQ1_9ACTN</name>
<evidence type="ECO:0000313" key="2">
    <source>
        <dbReference type="Proteomes" id="UP001501231"/>
    </source>
</evidence>
<dbReference type="InterPro" id="IPR036291">
    <property type="entry name" value="NAD(P)-bd_dom_sf"/>
</dbReference>
<accession>A0ABN3IJQ1</accession>
<comment type="caution">
    <text evidence="1">The sequence shown here is derived from an EMBL/GenBank/DDBJ whole genome shotgun (WGS) entry which is preliminary data.</text>
</comment>
<dbReference type="EMBL" id="BAAARW010000003">
    <property type="protein sequence ID" value="GAA2405264.1"/>
    <property type="molecule type" value="Genomic_DNA"/>
</dbReference>
<dbReference type="Proteomes" id="UP001501231">
    <property type="component" value="Unassembled WGS sequence"/>
</dbReference>
<proteinExistence type="predicted"/>
<organism evidence="1 2">
    <name type="scientific">Actinomadura vinacea</name>
    <dbReference type="NCBI Taxonomy" id="115336"/>
    <lineage>
        <taxon>Bacteria</taxon>
        <taxon>Bacillati</taxon>
        <taxon>Actinomycetota</taxon>
        <taxon>Actinomycetes</taxon>
        <taxon>Streptosporangiales</taxon>
        <taxon>Thermomonosporaceae</taxon>
        <taxon>Actinomadura</taxon>
    </lineage>
</organism>
<dbReference type="SUPFAM" id="SSF51735">
    <property type="entry name" value="NAD(P)-binding Rossmann-fold domains"/>
    <property type="match status" value="1"/>
</dbReference>
<reference evidence="1 2" key="1">
    <citation type="journal article" date="2019" name="Int. J. Syst. Evol. Microbiol.">
        <title>The Global Catalogue of Microorganisms (GCM) 10K type strain sequencing project: providing services to taxonomists for standard genome sequencing and annotation.</title>
        <authorList>
            <consortium name="The Broad Institute Genomics Platform"/>
            <consortium name="The Broad Institute Genome Sequencing Center for Infectious Disease"/>
            <person name="Wu L."/>
            <person name="Ma J."/>
        </authorList>
    </citation>
    <scope>NUCLEOTIDE SEQUENCE [LARGE SCALE GENOMIC DNA]</scope>
    <source>
        <strain evidence="1 2">JCM 3325</strain>
    </source>
</reference>
<evidence type="ECO:0000313" key="1">
    <source>
        <dbReference type="EMBL" id="GAA2405264.1"/>
    </source>
</evidence>
<gene>
    <name evidence="1" type="ORF">GCM10010191_11350</name>
</gene>